<keyword evidence="2" id="KW-1185">Reference proteome</keyword>
<dbReference type="Proteomes" id="UP000314294">
    <property type="component" value="Unassembled WGS sequence"/>
</dbReference>
<sequence length="89" mass="9160">MSAPASEDGGVNVRASVAAYQAPVIGSYSLVVFPAPNRRFDAVNHGALQSILSSGATVPLPQRSGSTSLKASEWDRQKVSEVGSEIAGC</sequence>
<name>A0A4Z2H7U5_9TELE</name>
<comment type="caution">
    <text evidence="1">The sequence shown here is derived from an EMBL/GenBank/DDBJ whole genome shotgun (WGS) entry which is preliminary data.</text>
</comment>
<dbReference type="AlphaFoldDB" id="A0A4Z2H7U5"/>
<gene>
    <name evidence="1" type="ORF">EYF80_027793</name>
</gene>
<protein>
    <submittedName>
        <fullName evidence="1">Uncharacterized protein</fullName>
    </submittedName>
</protein>
<dbReference type="EMBL" id="SRLO01000304">
    <property type="protein sequence ID" value="TNN61958.1"/>
    <property type="molecule type" value="Genomic_DNA"/>
</dbReference>
<evidence type="ECO:0000313" key="1">
    <source>
        <dbReference type="EMBL" id="TNN61958.1"/>
    </source>
</evidence>
<organism evidence="1 2">
    <name type="scientific">Liparis tanakae</name>
    <name type="common">Tanaka's snailfish</name>
    <dbReference type="NCBI Taxonomy" id="230148"/>
    <lineage>
        <taxon>Eukaryota</taxon>
        <taxon>Metazoa</taxon>
        <taxon>Chordata</taxon>
        <taxon>Craniata</taxon>
        <taxon>Vertebrata</taxon>
        <taxon>Euteleostomi</taxon>
        <taxon>Actinopterygii</taxon>
        <taxon>Neopterygii</taxon>
        <taxon>Teleostei</taxon>
        <taxon>Neoteleostei</taxon>
        <taxon>Acanthomorphata</taxon>
        <taxon>Eupercaria</taxon>
        <taxon>Perciformes</taxon>
        <taxon>Cottioidei</taxon>
        <taxon>Cottales</taxon>
        <taxon>Liparidae</taxon>
        <taxon>Liparis</taxon>
    </lineage>
</organism>
<reference evidence="1 2" key="1">
    <citation type="submission" date="2019-03" db="EMBL/GenBank/DDBJ databases">
        <title>First draft genome of Liparis tanakae, snailfish: a comprehensive survey of snailfish specific genes.</title>
        <authorList>
            <person name="Kim W."/>
            <person name="Song I."/>
            <person name="Jeong J.-H."/>
            <person name="Kim D."/>
            <person name="Kim S."/>
            <person name="Ryu S."/>
            <person name="Song J.Y."/>
            <person name="Lee S.K."/>
        </authorList>
    </citation>
    <scope>NUCLEOTIDE SEQUENCE [LARGE SCALE GENOMIC DNA]</scope>
    <source>
        <tissue evidence="1">Muscle</tissue>
    </source>
</reference>
<accession>A0A4Z2H7U5</accession>
<evidence type="ECO:0000313" key="2">
    <source>
        <dbReference type="Proteomes" id="UP000314294"/>
    </source>
</evidence>
<proteinExistence type="predicted"/>